<organism evidence="5">
    <name type="scientific">marine metagenome</name>
    <dbReference type="NCBI Taxonomy" id="408172"/>
    <lineage>
        <taxon>unclassified sequences</taxon>
        <taxon>metagenomes</taxon>
        <taxon>ecological metagenomes</taxon>
    </lineage>
</organism>
<dbReference type="AlphaFoldDB" id="A0A382BQK4"/>
<name>A0A382BQK4_9ZZZZ</name>
<keyword evidence="4" id="KW-0472">Membrane</keyword>
<evidence type="ECO:0008006" key="6">
    <source>
        <dbReference type="Google" id="ProtNLM"/>
    </source>
</evidence>
<keyword evidence="3" id="KW-1003">Cell membrane</keyword>
<protein>
    <recommendedName>
        <fullName evidence="6">ABC transporter domain-containing protein</fullName>
    </recommendedName>
</protein>
<reference evidence="5" key="1">
    <citation type="submission" date="2018-05" db="EMBL/GenBank/DDBJ databases">
        <authorList>
            <person name="Lanie J.A."/>
            <person name="Ng W.-L."/>
            <person name="Kazmierczak K.M."/>
            <person name="Andrzejewski T.M."/>
            <person name="Davidsen T.M."/>
            <person name="Wayne K.J."/>
            <person name="Tettelin H."/>
            <person name="Glass J.I."/>
            <person name="Rusch D."/>
            <person name="Podicherti R."/>
            <person name="Tsui H.-C.T."/>
            <person name="Winkler M.E."/>
        </authorList>
    </citation>
    <scope>NUCLEOTIDE SEQUENCE</scope>
</reference>
<comment type="subcellular location">
    <subcellularLocation>
        <location evidence="1">Membrane</location>
    </subcellularLocation>
</comment>
<proteinExistence type="predicted"/>
<accession>A0A382BQK4</accession>
<dbReference type="GO" id="GO:0016020">
    <property type="term" value="C:membrane"/>
    <property type="evidence" value="ECO:0007669"/>
    <property type="project" value="UniProtKB-SubCell"/>
</dbReference>
<gene>
    <name evidence="5" type="ORF">METZ01_LOCUS168207</name>
</gene>
<feature type="non-terminal residue" evidence="5">
    <location>
        <position position="72"/>
    </location>
</feature>
<dbReference type="EMBL" id="UINC01030639">
    <property type="protein sequence ID" value="SVB15353.1"/>
    <property type="molecule type" value="Genomic_DNA"/>
</dbReference>
<evidence type="ECO:0000256" key="1">
    <source>
        <dbReference type="ARBA" id="ARBA00004370"/>
    </source>
</evidence>
<evidence type="ECO:0000313" key="5">
    <source>
        <dbReference type="EMBL" id="SVB15353.1"/>
    </source>
</evidence>
<evidence type="ECO:0000256" key="3">
    <source>
        <dbReference type="ARBA" id="ARBA00022475"/>
    </source>
</evidence>
<dbReference type="PANTHER" id="PTHR43297:SF2">
    <property type="entry name" value="DIPEPTIDE TRANSPORT ATP-BINDING PROTEIN DPPD"/>
    <property type="match status" value="1"/>
</dbReference>
<dbReference type="SUPFAM" id="SSF52540">
    <property type="entry name" value="P-loop containing nucleoside triphosphate hydrolases"/>
    <property type="match status" value="1"/>
</dbReference>
<dbReference type="InterPro" id="IPR027417">
    <property type="entry name" value="P-loop_NTPase"/>
</dbReference>
<evidence type="ECO:0000256" key="4">
    <source>
        <dbReference type="ARBA" id="ARBA00023136"/>
    </source>
</evidence>
<evidence type="ECO:0000256" key="2">
    <source>
        <dbReference type="ARBA" id="ARBA00022448"/>
    </source>
</evidence>
<dbReference type="Gene3D" id="3.40.50.300">
    <property type="entry name" value="P-loop containing nucleotide triphosphate hydrolases"/>
    <property type="match status" value="1"/>
</dbReference>
<keyword evidence="2" id="KW-0813">Transport</keyword>
<dbReference type="PANTHER" id="PTHR43297">
    <property type="entry name" value="OLIGOPEPTIDE TRANSPORT ATP-BINDING PROTEIN APPD"/>
    <property type="match status" value="1"/>
</dbReference>
<sequence>MGLITMPPGRITNGTAKLNGENIIGLSTKEANKFRGVKIGMIFQDPMTSLNPTMTIGNQIAETLKVHRGRSH</sequence>
<dbReference type="InterPro" id="IPR050388">
    <property type="entry name" value="ABC_Ni/Peptide_Import"/>
</dbReference>